<dbReference type="GeneID" id="95355523"/>
<dbReference type="AlphaFoldDB" id="A0A919G3X7"/>
<evidence type="ECO:0000313" key="2">
    <source>
        <dbReference type="Proteomes" id="UP000617734"/>
    </source>
</evidence>
<dbReference type="RefSeq" id="WP_190213290.1">
    <property type="nucleotide sequence ID" value="NZ_BNBO01000034.1"/>
</dbReference>
<dbReference type="Proteomes" id="UP000617734">
    <property type="component" value="Unassembled WGS sequence"/>
</dbReference>
<reference evidence="1" key="2">
    <citation type="submission" date="2020-09" db="EMBL/GenBank/DDBJ databases">
        <authorList>
            <person name="Sun Q."/>
            <person name="Ohkuma M."/>
        </authorList>
    </citation>
    <scope>NUCLEOTIDE SEQUENCE</scope>
    <source>
        <strain evidence="1">JCM 4646</strain>
    </source>
</reference>
<keyword evidence="2" id="KW-1185">Reference proteome</keyword>
<dbReference type="EMBL" id="BNBO01000034">
    <property type="protein sequence ID" value="GHH77663.1"/>
    <property type="molecule type" value="Genomic_DNA"/>
</dbReference>
<sequence>MVDQIDCPACGSSDTVRLPTPEGWRSHRCVPCERSFEPRTCPHCGSRQVEGSLGVAGAIYKQAPVSVGCKSCGARLPLLTEAYGQGQG</sequence>
<accession>A0A919G3X7</accession>
<protein>
    <submittedName>
        <fullName evidence="1">Uncharacterized protein</fullName>
    </submittedName>
</protein>
<gene>
    <name evidence="1" type="ORF">GCM10018781_51550</name>
</gene>
<reference evidence="1" key="1">
    <citation type="journal article" date="2014" name="Int. J. Syst. Evol. Microbiol.">
        <title>Complete genome sequence of Corynebacterium casei LMG S-19264T (=DSM 44701T), isolated from a smear-ripened cheese.</title>
        <authorList>
            <consortium name="US DOE Joint Genome Institute (JGI-PGF)"/>
            <person name="Walter F."/>
            <person name="Albersmeier A."/>
            <person name="Kalinowski J."/>
            <person name="Ruckert C."/>
        </authorList>
    </citation>
    <scope>NUCLEOTIDE SEQUENCE</scope>
    <source>
        <strain evidence="1">JCM 4646</strain>
    </source>
</reference>
<name>A0A919G3X7_9ACTN</name>
<proteinExistence type="predicted"/>
<comment type="caution">
    <text evidence="1">The sequence shown here is derived from an EMBL/GenBank/DDBJ whole genome shotgun (WGS) entry which is preliminary data.</text>
</comment>
<organism evidence="1 2">
    <name type="scientific">Kitasatospora indigofera</name>
    <dbReference type="NCBI Taxonomy" id="67307"/>
    <lineage>
        <taxon>Bacteria</taxon>
        <taxon>Bacillati</taxon>
        <taxon>Actinomycetota</taxon>
        <taxon>Actinomycetes</taxon>
        <taxon>Kitasatosporales</taxon>
        <taxon>Streptomycetaceae</taxon>
        <taxon>Kitasatospora</taxon>
    </lineage>
</organism>
<evidence type="ECO:0000313" key="1">
    <source>
        <dbReference type="EMBL" id="GHH77663.1"/>
    </source>
</evidence>